<dbReference type="AlphaFoldDB" id="A0A1W1BQY7"/>
<dbReference type="EMBL" id="FPHM01000033">
    <property type="protein sequence ID" value="SFV55990.1"/>
    <property type="molecule type" value="Genomic_DNA"/>
</dbReference>
<accession>A0A1W1BQY7</accession>
<gene>
    <name evidence="1" type="ORF">MNB_SV-13-191</name>
</gene>
<name>A0A1W1BQY7_9ZZZZ</name>
<reference evidence="1" key="1">
    <citation type="submission" date="2016-10" db="EMBL/GenBank/DDBJ databases">
        <authorList>
            <person name="de Groot N.N."/>
        </authorList>
    </citation>
    <scope>NUCLEOTIDE SEQUENCE</scope>
</reference>
<proteinExistence type="predicted"/>
<organism evidence="1">
    <name type="scientific">hydrothermal vent metagenome</name>
    <dbReference type="NCBI Taxonomy" id="652676"/>
    <lineage>
        <taxon>unclassified sequences</taxon>
        <taxon>metagenomes</taxon>
        <taxon>ecological metagenomes</taxon>
    </lineage>
</organism>
<protein>
    <submittedName>
        <fullName evidence="1">Uncharacterized protein</fullName>
    </submittedName>
</protein>
<sequence>MKIVQIFGVLLLFLMSAHGAKVTWGADGKPIIEVSAESHDGCILSSLDSLSMADDENKTVGTTAKRFLSCAVVKTDNSVN</sequence>
<evidence type="ECO:0000313" key="1">
    <source>
        <dbReference type="EMBL" id="SFV55990.1"/>
    </source>
</evidence>